<protein>
    <submittedName>
        <fullName evidence="1">Uncharacterized protein</fullName>
    </submittedName>
</protein>
<dbReference type="AlphaFoldDB" id="A0A9P6EFM8"/>
<feature type="non-terminal residue" evidence="1">
    <location>
        <position position="1"/>
    </location>
</feature>
<accession>A0A9P6EFM8</accession>
<name>A0A9P6EFM8_9AGAR</name>
<dbReference type="EMBL" id="MU157851">
    <property type="protein sequence ID" value="KAF9528671.1"/>
    <property type="molecule type" value="Genomic_DNA"/>
</dbReference>
<organism evidence="1 2">
    <name type="scientific">Crepidotus variabilis</name>
    <dbReference type="NCBI Taxonomy" id="179855"/>
    <lineage>
        <taxon>Eukaryota</taxon>
        <taxon>Fungi</taxon>
        <taxon>Dikarya</taxon>
        <taxon>Basidiomycota</taxon>
        <taxon>Agaricomycotina</taxon>
        <taxon>Agaricomycetes</taxon>
        <taxon>Agaricomycetidae</taxon>
        <taxon>Agaricales</taxon>
        <taxon>Agaricineae</taxon>
        <taxon>Crepidotaceae</taxon>
        <taxon>Crepidotus</taxon>
    </lineage>
</organism>
<feature type="non-terminal residue" evidence="1">
    <location>
        <position position="300"/>
    </location>
</feature>
<evidence type="ECO:0000313" key="1">
    <source>
        <dbReference type="EMBL" id="KAF9528671.1"/>
    </source>
</evidence>
<evidence type="ECO:0000313" key="2">
    <source>
        <dbReference type="Proteomes" id="UP000807306"/>
    </source>
</evidence>
<proteinExistence type="predicted"/>
<keyword evidence="2" id="KW-1185">Reference proteome</keyword>
<gene>
    <name evidence="1" type="ORF">CPB83DRAFT_732896</name>
</gene>
<sequence length="300" mass="35179">SSDIDKSRGRVYLLEGNLYYSPNSSRDILVPKTIPEGTNIFSPPRKNDGRLDYWSLDVASYLTPQWWTMQFGWLAFLDLSPTESAKEILRPTHIILHSHYSYPSLSPPLPRTFGYRSSHRTPRRLETALQKSWEWFSLWLALTSYSIACAQTHAEYFRSYPTLARIDWVNLLISQGSKFNIDLQWVDTLITSEPPNTVEMERFFELRKERNIRIIAKESPKDQQRRLSREKQPPTISARVFEWTPNALGEYECDEIDKRERADALGERDEDECRYDAVQNEWHICALWGRPKEGISDELQ</sequence>
<comment type="caution">
    <text evidence="1">The sequence shown here is derived from an EMBL/GenBank/DDBJ whole genome shotgun (WGS) entry which is preliminary data.</text>
</comment>
<dbReference type="Proteomes" id="UP000807306">
    <property type="component" value="Unassembled WGS sequence"/>
</dbReference>
<dbReference type="OrthoDB" id="3063226at2759"/>
<reference evidence="1" key="1">
    <citation type="submission" date="2020-11" db="EMBL/GenBank/DDBJ databases">
        <authorList>
            <consortium name="DOE Joint Genome Institute"/>
            <person name="Ahrendt S."/>
            <person name="Riley R."/>
            <person name="Andreopoulos W."/>
            <person name="Labutti K."/>
            <person name="Pangilinan J."/>
            <person name="Ruiz-Duenas F.J."/>
            <person name="Barrasa J.M."/>
            <person name="Sanchez-Garcia M."/>
            <person name="Camarero S."/>
            <person name="Miyauchi S."/>
            <person name="Serrano A."/>
            <person name="Linde D."/>
            <person name="Babiker R."/>
            <person name="Drula E."/>
            <person name="Ayuso-Fernandez I."/>
            <person name="Pacheco R."/>
            <person name="Padilla G."/>
            <person name="Ferreira P."/>
            <person name="Barriuso J."/>
            <person name="Kellner H."/>
            <person name="Castanera R."/>
            <person name="Alfaro M."/>
            <person name="Ramirez L."/>
            <person name="Pisabarro A.G."/>
            <person name="Kuo A."/>
            <person name="Tritt A."/>
            <person name="Lipzen A."/>
            <person name="He G."/>
            <person name="Yan M."/>
            <person name="Ng V."/>
            <person name="Cullen D."/>
            <person name="Martin F."/>
            <person name="Rosso M.-N."/>
            <person name="Henrissat B."/>
            <person name="Hibbett D."/>
            <person name="Martinez A.T."/>
            <person name="Grigoriev I.V."/>
        </authorList>
    </citation>
    <scope>NUCLEOTIDE SEQUENCE</scope>
    <source>
        <strain evidence="1">CBS 506.95</strain>
    </source>
</reference>